<evidence type="ECO:0000313" key="3">
    <source>
        <dbReference type="Proteomes" id="UP000504638"/>
    </source>
</evidence>
<sequence length="142" mass="16107">MSPSIGPIPSAMTFPRRLQPLFHRPSLSPILHARFPRPTPSPFTTSALRPAARKPKSKAPVLEKPDAFRPPSHGARLPRRRPDATRYGPSLTEAEAQTQKTKQYPRMMPPEGSFLHWFLSDRSIHVWISMVRIQLSILTLAR</sequence>
<evidence type="ECO:0000256" key="1">
    <source>
        <dbReference type="SAM" id="MobiDB-lite"/>
    </source>
</evidence>
<gene>
    <name evidence="2 4" type="ORF">P152DRAFT_453939</name>
</gene>
<reference evidence="2 4" key="1">
    <citation type="submission" date="2020-01" db="EMBL/GenBank/DDBJ databases">
        <authorList>
            <consortium name="DOE Joint Genome Institute"/>
            <person name="Haridas S."/>
            <person name="Albert R."/>
            <person name="Binder M."/>
            <person name="Bloem J."/>
            <person name="Labutti K."/>
            <person name="Salamov A."/>
            <person name="Andreopoulos B."/>
            <person name="Baker S.E."/>
            <person name="Barry K."/>
            <person name="Bills G."/>
            <person name="Bluhm B.H."/>
            <person name="Cannon C."/>
            <person name="Castanera R."/>
            <person name="Culley D.E."/>
            <person name="Daum C."/>
            <person name="Ezra D."/>
            <person name="Gonzalez J.B."/>
            <person name="Henrissat B."/>
            <person name="Kuo A."/>
            <person name="Liang C."/>
            <person name="Lipzen A."/>
            <person name="Lutzoni F."/>
            <person name="Magnuson J."/>
            <person name="Mondo S."/>
            <person name="Nolan M."/>
            <person name="Ohm R."/>
            <person name="Pangilinan J."/>
            <person name="Park H.-J."/>
            <person name="Ramirez L."/>
            <person name="Alfaro M."/>
            <person name="Sun H."/>
            <person name="Tritt A."/>
            <person name="Yoshinaga Y."/>
            <person name="Zwiers L.-H."/>
            <person name="Turgeon B.G."/>
            <person name="Goodwin S.B."/>
            <person name="Spatafora J.W."/>
            <person name="Crous P.W."/>
            <person name="Grigoriev I.V."/>
        </authorList>
    </citation>
    <scope>NUCLEOTIDE SEQUENCE</scope>
    <source>
        <strain evidence="2 4">CBS 781.70</strain>
    </source>
</reference>
<organism evidence="2">
    <name type="scientific">Eremomyces bilateralis CBS 781.70</name>
    <dbReference type="NCBI Taxonomy" id="1392243"/>
    <lineage>
        <taxon>Eukaryota</taxon>
        <taxon>Fungi</taxon>
        <taxon>Dikarya</taxon>
        <taxon>Ascomycota</taxon>
        <taxon>Pezizomycotina</taxon>
        <taxon>Dothideomycetes</taxon>
        <taxon>Dothideomycetes incertae sedis</taxon>
        <taxon>Eremomycetales</taxon>
        <taxon>Eremomycetaceae</taxon>
        <taxon>Eremomyces</taxon>
    </lineage>
</organism>
<reference evidence="4" key="2">
    <citation type="submission" date="2020-04" db="EMBL/GenBank/DDBJ databases">
        <authorList>
            <consortium name="NCBI Genome Project"/>
        </authorList>
    </citation>
    <scope>NUCLEOTIDE SEQUENCE</scope>
    <source>
        <strain evidence="4">CBS 781.70</strain>
    </source>
</reference>
<dbReference type="EMBL" id="ML975149">
    <property type="protein sequence ID" value="KAF1817358.1"/>
    <property type="molecule type" value="Genomic_DNA"/>
</dbReference>
<accession>A0A6G1GH09</accession>
<dbReference type="RefSeq" id="XP_033538989.1">
    <property type="nucleotide sequence ID" value="XM_033678487.1"/>
</dbReference>
<name>A0A6G1GH09_9PEZI</name>
<proteinExistence type="predicted"/>
<evidence type="ECO:0000313" key="2">
    <source>
        <dbReference type="EMBL" id="KAF1817358.1"/>
    </source>
</evidence>
<dbReference type="GeneID" id="54419057"/>
<keyword evidence="3" id="KW-1185">Reference proteome</keyword>
<dbReference type="Proteomes" id="UP000504638">
    <property type="component" value="Unplaced"/>
</dbReference>
<feature type="region of interest" description="Disordered" evidence="1">
    <location>
        <begin position="32"/>
        <end position="106"/>
    </location>
</feature>
<evidence type="ECO:0000313" key="4">
    <source>
        <dbReference type="RefSeq" id="XP_033538989.1"/>
    </source>
</evidence>
<protein>
    <submittedName>
        <fullName evidence="2 4">Uncharacterized protein</fullName>
    </submittedName>
</protein>
<dbReference type="AlphaFoldDB" id="A0A6G1GH09"/>
<dbReference type="OrthoDB" id="5397827at2759"/>
<reference evidence="4" key="3">
    <citation type="submission" date="2025-04" db="UniProtKB">
        <authorList>
            <consortium name="RefSeq"/>
        </authorList>
    </citation>
    <scope>IDENTIFICATION</scope>
    <source>
        <strain evidence="4">CBS 781.70</strain>
    </source>
</reference>